<evidence type="ECO:0000313" key="6">
    <source>
        <dbReference type="Proteomes" id="UP000332933"/>
    </source>
</evidence>
<dbReference type="PANTHER" id="PTHR18849">
    <property type="entry name" value="LEUCINE RICH REPEAT PROTEIN"/>
    <property type="match status" value="1"/>
</dbReference>
<evidence type="ECO:0000256" key="2">
    <source>
        <dbReference type="ARBA" id="ARBA00022737"/>
    </source>
</evidence>
<feature type="compositionally biased region" description="Basic and acidic residues" evidence="3">
    <location>
        <begin position="191"/>
        <end position="206"/>
    </location>
</feature>
<reference evidence="4" key="2">
    <citation type="submission" date="2019-06" db="EMBL/GenBank/DDBJ databases">
        <title>Genomics analysis of Aphanomyces spp. identifies a new class of oomycete effector associated with host adaptation.</title>
        <authorList>
            <person name="Gaulin E."/>
        </authorList>
    </citation>
    <scope>NUCLEOTIDE SEQUENCE</scope>
    <source>
        <strain evidence="4">CBS 578.67</strain>
    </source>
</reference>
<evidence type="ECO:0000313" key="4">
    <source>
        <dbReference type="EMBL" id="KAF0694182.1"/>
    </source>
</evidence>
<evidence type="ECO:0000256" key="3">
    <source>
        <dbReference type="SAM" id="MobiDB-lite"/>
    </source>
</evidence>
<dbReference type="PROSITE" id="PS51450">
    <property type="entry name" value="LRR"/>
    <property type="match status" value="2"/>
</dbReference>
<dbReference type="InterPro" id="IPR001611">
    <property type="entry name" value="Leu-rich_rpt"/>
</dbReference>
<feature type="compositionally biased region" description="Pro residues" evidence="3">
    <location>
        <begin position="311"/>
        <end position="325"/>
    </location>
</feature>
<feature type="region of interest" description="Disordered" evidence="3">
    <location>
        <begin position="166"/>
        <end position="236"/>
    </location>
</feature>
<gene>
    <name evidence="5" type="primary">Aste57867_14919</name>
    <name evidence="4" type="ORF">As57867_014863</name>
    <name evidence="5" type="ORF">ASTE57867_14919</name>
</gene>
<dbReference type="EMBL" id="VJMH01005593">
    <property type="protein sequence ID" value="KAF0694182.1"/>
    <property type="molecule type" value="Genomic_DNA"/>
</dbReference>
<name>A0A485L4J7_9STRA</name>
<dbReference type="EMBL" id="CAADRA010005614">
    <property type="protein sequence ID" value="VFT91734.1"/>
    <property type="molecule type" value="Genomic_DNA"/>
</dbReference>
<keyword evidence="1" id="KW-0433">Leucine-rich repeat</keyword>
<feature type="region of interest" description="Disordered" evidence="3">
    <location>
        <begin position="348"/>
        <end position="367"/>
    </location>
</feature>
<dbReference type="Gene3D" id="3.80.10.10">
    <property type="entry name" value="Ribonuclease Inhibitor"/>
    <property type="match status" value="1"/>
</dbReference>
<reference evidence="5 6" key="1">
    <citation type="submission" date="2019-03" db="EMBL/GenBank/DDBJ databases">
        <authorList>
            <person name="Gaulin E."/>
            <person name="Dumas B."/>
        </authorList>
    </citation>
    <scope>NUCLEOTIDE SEQUENCE [LARGE SCALE GENOMIC DNA]</scope>
    <source>
        <strain evidence="5">CBS 568.67</strain>
    </source>
</reference>
<accession>A0A485L4J7</accession>
<evidence type="ECO:0000313" key="5">
    <source>
        <dbReference type="EMBL" id="VFT91734.1"/>
    </source>
</evidence>
<keyword evidence="2" id="KW-0677">Repeat</keyword>
<dbReference type="SUPFAM" id="SSF52058">
    <property type="entry name" value="L domain-like"/>
    <property type="match status" value="1"/>
</dbReference>
<feature type="compositionally biased region" description="Low complexity" evidence="3">
    <location>
        <begin position="279"/>
        <end position="288"/>
    </location>
</feature>
<dbReference type="Pfam" id="PF13855">
    <property type="entry name" value="LRR_8"/>
    <property type="match status" value="1"/>
</dbReference>
<dbReference type="AlphaFoldDB" id="A0A485L4J7"/>
<proteinExistence type="predicted"/>
<protein>
    <submittedName>
        <fullName evidence="5">Aste57867_14919 protein</fullName>
    </submittedName>
</protein>
<keyword evidence="6" id="KW-1185">Reference proteome</keyword>
<dbReference type="Proteomes" id="UP000332933">
    <property type="component" value="Unassembled WGS sequence"/>
</dbReference>
<dbReference type="PANTHER" id="PTHR18849:SF0">
    <property type="entry name" value="CILIA- AND FLAGELLA-ASSOCIATED PROTEIN 410-RELATED"/>
    <property type="match status" value="1"/>
</dbReference>
<organism evidence="5 6">
    <name type="scientific">Aphanomyces stellatus</name>
    <dbReference type="NCBI Taxonomy" id="120398"/>
    <lineage>
        <taxon>Eukaryota</taxon>
        <taxon>Sar</taxon>
        <taxon>Stramenopiles</taxon>
        <taxon>Oomycota</taxon>
        <taxon>Saprolegniomycetes</taxon>
        <taxon>Saprolegniales</taxon>
        <taxon>Verrucalvaceae</taxon>
        <taxon>Aphanomyces</taxon>
    </lineage>
</organism>
<feature type="region of interest" description="Disordered" evidence="3">
    <location>
        <begin position="279"/>
        <end position="334"/>
    </location>
</feature>
<dbReference type="OrthoDB" id="266138at2759"/>
<evidence type="ECO:0000256" key="1">
    <source>
        <dbReference type="ARBA" id="ARBA00022614"/>
    </source>
</evidence>
<dbReference type="SMART" id="SM00365">
    <property type="entry name" value="LRR_SD22"/>
    <property type="match status" value="3"/>
</dbReference>
<sequence length="557" mass="59439">MKLVGDPKEVIVVDEGLTDLDGLLVQDAVHLNFNRLTQLRHDGLEHATNLKLLNIMHNQIQSLDGIEGLTSLRVLKVSHNKLTSLQQVAALSQLTELWVSSNRLDLSALHVLKTVPSLRTLLIEANPLFIIGLLPWIERLDTTVVTDDMRARAAAFLGSHEGKALVKQSAAPATPLTTGKPARNTAPRPTSEQRKQDENDSDDVARPSKPVSAPHMHRTTSSVKAPTKDPAKTPKPLQDFLEAYPVQDYIPAMDTPALDALSTMSIADAIGGLPIFSSNSSTTPATTTKCQPKPKASKGVKAKTQTTRLKPPTPPSIEPLAPFPSPIIDTTNPEVDDDDVLDMEQYKPKAAAPPATQPPPTSTQPELTVKYSGSNVTAVAIRPNGSATCRWPNNTIALTVDAEPPSGFRIFGTYKDGSVALSFDSHGVGFVNYANGKTMMSTTSAGDGLFCGAGGGIERQWSAASSSVTTTTIAVKLSDDLGLSYSPRALEVYFVSHGVRRCVMHGFNSSTGAPSTAAMDAVMGHPIKAVAPGTKKKPPRLAHGDLVSEIRRCTAQL</sequence>
<dbReference type="InterPro" id="IPR032675">
    <property type="entry name" value="LRR_dom_sf"/>
</dbReference>